<dbReference type="InterPro" id="IPR001611">
    <property type="entry name" value="Leu-rich_rpt"/>
</dbReference>
<dbReference type="EMBL" id="MRZV01000833">
    <property type="protein sequence ID" value="PIK43675.1"/>
    <property type="molecule type" value="Genomic_DNA"/>
</dbReference>
<organism evidence="4 5">
    <name type="scientific">Stichopus japonicus</name>
    <name type="common">Sea cucumber</name>
    <dbReference type="NCBI Taxonomy" id="307972"/>
    <lineage>
        <taxon>Eukaryota</taxon>
        <taxon>Metazoa</taxon>
        <taxon>Echinodermata</taxon>
        <taxon>Eleutherozoa</taxon>
        <taxon>Echinozoa</taxon>
        <taxon>Holothuroidea</taxon>
        <taxon>Aspidochirotacea</taxon>
        <taxon>Aspidochirotida</taxon>
        <taxon>Stichopodidae</taxon>
        <taxon>Apostichopus</taxon>
    </lineage>
</organism>
<evidence type="ECO:0000256" key="1">
    <source>
        <dbReference type="ARBA" id="ARBA00022614"/>
    </source>
</evidence>
<dbReference type="PROSITE" id="PS51450">
    <property type="entry name" value="LRR"/>
    <property type="match status" value="2"/>
</dbReference>
<evidence type="ECO:0000313" key="4">
    <source>
        <dbReference type="EMBL" id="PIK43675.1"/>
    </source>
</evidence>
<accession>A0A2G8K6U4</accession>
<dbReference type="FunFam" id="3.80.10.10:FF:001164">
    <property type="entry name" value="GH01279p"/>
    <property type="match status" value="1"/>
</dbReference>
<feature type="transmembrane region" description="Helical" evidence="3">
    <location>
        <begin position="935"/>
        <end position="961"/>
    </location>
</feature>
<dbReference type="Pfam" id="PF13306">
    <property type="entry name" value="LRR_5"/>
    <property type="match status" value="1"/>
</dbReference>
<proteinExistence type="predicted"/>
<dbReference type="InterPro" id="IPR032675">
    <property type="entry name" value="LRR_dom_sf"/>
</dbReference>
<gene>
    <name evidence="4" type="ORF">BSL78_19467</name>
</gene>
<dbReference type="Gene3D" id="3.80.10.10">
    <property type="entry name" value="Ribonuclease Inhibitor"/>
    <property type="match status" value="4"/>
</dbReference>
<keyword evidence="5" id="KW-1185">Reference proteome</keyword>
<feature type="transmembrane region" description="Helical" evidence="3">
    <location>
        <begin position="908"/>
        <end position="929"/>
    </location>
</feature>
<evidence type="ECO:0000313" key="5">
    <source>
        <dbReference type="Proteomes" id="UP000230750"/>
    </source>
</evidence>
<feature type="transmembrane region" description="Helical" evidence="3">
    <location>
        <begin position="754"/>
        <end position="776"/>
    </location>
</feature>
<dbReference type="InterPro" id="IPR003591">
    <property type="entry name" value="Leu-rich_rpt_typical-subtyp"/>
</dbReference>
<sequence>MYLICYRELGVNLLRELPCGLFSNLTILKYLILCKNRLTDIPSTILNSTVKLYLVDFSYNDISEIPENLFDHAQSLLKIKLHANKLEELPSRLFAPVSGLQSLFLHRNKFTRLSDKLFETSSHITHINLGMNRLVDISPTLLRNLTSLTYLDLSNNSIHDVSSNLFENSLNLNHIDLSINNIRFIPENIFAHLPRLNFFAIAQNMLTEIPEKLFANNHELTTIKFSSNGITSIPRGLLRSCTELQNVFFANNSLKTLPDDFLQNSSKVVNIQLPFNKLKRFPAYMFATMYSLKMLDLYSNQLQEIPTGAFQNASKLGLINVCKNNLRAIPDDLFQFTKDLYYLDFSSNEITEVTKRTIHGIRRLATLNFGNNSLTRIPRDFLCEIDLSDKLDLSNNMIAEIPSGLFNFPNRSYELKILFLHKNRIEFIPEKAFIGLYAIQYIFLYDNSIHTLADRAFEATGVSAVYLFSNNLTHINGNPFSNTNLSEIHLFSNKIQNVSETVIQGLSKTAKMYLSCQFLTEAPWDPNTYNLPFSFKGDVFSPLFVPTLKFPRSTLPYTSGSKDSVAILVEGISECQPCKPGTFGDGINGCTPCPSGGIAIYECQVCPEGTDQTKSAGFRACFCKENYARIDRFGPCELCLEDGLNCTHHDFKALLPGYYWNWSFPSANIHEYQEFAKNLEKESRFYDKRYANYSSDIPKVYKCPRTTSCINNHSYSSTGITGLCDHGYTGWLCSKCQERYFMVLNTCVSCPEQVWMIIEVIAVLIIIILFYFIVIQQYKRDRNVQERTIFDTIVSRGKIILGFYQVVGEFFESLHDVSWAGGLQIIGEFISYIELNVLRVIVRPQCFDKRLNFNPKVEFIIGIILPIFIIVMAVGGYCVYKAYVVYKSRALDHPHPIHDNLLKLKTKLTTLMFSLTAIFINVVVAAMQVPEGYEGAINVFLIILNVLVLVIIAGEILLVIARHLWGMHLHRELFIYLQKGRMLFERKQK</sequence>
<protein>
    <submittedName>
        <fullName evidence="4">Uncharacterized protein</fullName>
    </submittedName>
</protein>
<dbReference type="PANTHER" id="PTHR45712">
    <property type="entry name" value="AGAP008170-PA"/>
    <property type="match status" value="1"/>
</dbReference>
<dbReference type="AlphaFoldDB" id="A0A2G8K6U4"/>
<evidence type="ECO:0000256" key="3">
    <source>
        <dbReference type="SAM" id="Phobius"/>
    </source>
</evidence>
<dbReference type="Pfam" id="PF13855">
    <property type="entry name" value="LRR_8"/>
    <property type="match status" value="3"/>
</dbReference>
<dbReference type="PANTHER" id="PTHR45712:SF22">
    <property type="entry name" value="INSULIN-LIKE GROWTH FACTOR-BINDING PROTEIN COMPLEX ACID LABILE SUBUNIT"/>
    <property type="match status" value="1"/>
</dbReference>
<dbReference type="OrthoDB" id="676979at2759"/>
<comment type="caution">
    <text evidence="4">The sequence shown here is derived from an EMBL/GenBank/DDBJ whole genome shotgun (WGS) entry which is preliminary data.</text>
</comment>
<dbReference type="SMART" id="SM00369">
    <property type="entry name" value="LRR_TYP"/>
    <property type="match status" value="16"/>
</dbReference>
<evidence type="ECO:0000256" key="2">
    <source>
        <dbReference type="ARBA" id="ARBA00022737"/>
    </source>
</evidence>
<keyword evidence="2" id="KW-0677">Repeat</keyword>
<dbReference type="STRING" id="307972.A0A2G8K6U4"/>
<dbReference type="Proteomes" id="UP000230750">
    <property type="component" value="Unassembled WGS sequence"/>
</dbReference>
<keyword evidence="3" id="KW-0812">Transmembrane</keyword>
<reference evidence="4 5" key="1">
    <citation type="journal article" date="2017" name="PLoS Biol.">
        <title>The sea cucumber genome provides insights into morphological evolution and visceral regeneration.</title>
        <authorList>
            <person name="Zhang X."/>
            <person name="Sun L."/>
            <person name="Yuan J."/>
            <person name="Sun Y."/>
            <person name="Gao Y."/>
            <person name="Zhang L."/>
            <person name="Li S."/>
            <person name="Dai H."/>
            <person name="Hamel J.F."/>
            <person name="Liu C."/>
            <person name="Yu Y."/>
            <person name="Liu S."/>
            <person name="Lin W."/>
            <person name="Guo K."/>
            <person name="Jin S."/>
            <person name="Xu P."/>
            <person name="Storey K.B."/>
            <person name="Huan P."/>
            <person name="Zhang T."/>
            <person name="Zhou Y."/>
            <person name="Zhang J."/>
            <person name="Lin C."/>
            <person name="Li X."/>
            <person name="Xing L."/>
            <person name="Huo D."/>
            <person name="Sun M."/>
            <person name="Wang L."/>
            <person name="Mercier A."/>
            <person name="Li F."/>
            <person name="Yang H."/>
            <person name="Xiang J."/>
        </authorList>
    </citation>
    <scope>NUCLEOTIDE SEQUENCE [LARGE SCALE GENOMIC DNA]</scope>
    <source>
        <strain evidence="4">Shaxun</strain>
        <tissue evidence="4">Muscle</tissue>
    </source>
</reference>
<dbReference type="SUPFAM" id="SSF52058">
    <property type="entry name" value="L domain-like"/>
    <property type="match status" value="2"/>
</dbReference>
<keyword evidence="3" id="KW-1133">Transmembrane helix</keyword>
<dbReference type="InterPro" id="IPR026906">
    <property type="entry name" value="LRR_5"/>
</dbReference>
<feature type="transmembrane region" description="Helical" evidence="3">
    <location>
        <begin position="859"/>
        <end position="880"/>
    </location>
</feature>
<dbReference type="InterPro" id="IPR050333">
    <property type="entry name" value="SLRP"/>
</dbReference>
<keyword evidence="3" id="KW-0472">Membrane</keyword>
<name>A0A2G8K6U4_STIJA</name>
<keyword evidence="1" id="KW-0433">Leucine-rich repeat</keyword>